<comment type="caution">
    <text evidence="2">The sequence shown here is derived from an EMBL/GenBank/DDBJ whole genome shotgun (WGS) entry which is preliminary data.</text>
</comment>
<keyword evidence="3" id="KW-1185">Reference proteome</keyword>
<dbReference type="Proteomes" id="UP001219525">
    <property type="component" value="Unassembled WGS sequence"/>
</dbReference>
<accession>A0AAD6Y7G9</accession>
<evidence type="ECO:0000313" key="3">
    <source>
        <dbReference type="Proteomes" id="UP001219525"/>
    </source>
</evidence>
<sequence>MKDKHPTIIICYIPGGCTGLWQPLDVAIQRPMKLCMKRSAHKDVVEEATALLRLDTDDDVNPALLKLDTSILTLRNRCIGWIIDSFHACNNKELIMKSFELCAVGEFNCSQESLKSPAALAALRDLPKTDPALYAELTQTSEPEAAPTEEDLFDSDEEDNDFNDESDIPVDVVISHVMARVPNLPAGFALAEDGSIVRNGVAEDAELDIVVNDLPLSVRRTRRAAKPNRAYGNDWEEH</sequence>
<feature type="compositionally biased region" description="Acidic residues" evidence="1">
    <location>
        <begin position="147"/>
        <end position="165"/>
    </location>
</feature>
<dbReference type="EMBL" id="JARJCW010000062">
    <property type="protein sequence ID" value="KAJ7200610.1"/>
    <property type="molecule type" value="Genomic_DNA"/>
</dbReference>
<protein>
    <submittedName>
        <fullName evidence="2">Uncharacterized protein</fullName>
    </submittedName>
</protein>
<evidence type="ECO:0000256" key="1">
    <source>
        <dbReference type="SAM" id="MobiDB-lite"/>
    </source>
</evidence>
<reference evidence="2" key="1">
    <citation type="submission" date="2023-03" db="EMBL/GenBank/DDBJ databases">
        <title>Massive genome expansion in bonnet fungi (Mycena s.s.) driven by repeated elements and novel gene families across ecological guilds.</title>
        <authorList>
            <consortium name="Lawrence Berkeley National Laboratory"/>
            <person name="Harder C.B."/>
            <person name="Miyauchi S."/>
            <person name="Viragh M."/>
            <person name="Kuo A."/>
            <person name="Thoen E."/>
            <person name="Andreopoulos B."/>
            <person name="Lu D."/>
            <person name="Skrede I."/>
            <person name="Drula E."/>
            <person name="Henrissat B."/>
            <person name="Morin E."/>
            <person name="Kohler A."/>
            <person name="Barry K."/>
            <person name="LaButti K."/>
            <person name="Morin E."/>
            <person name="Salamov A."/>
            <person name="Lipzen A."/>
            <person name="Mereny Z."/>
            <person name="Hegedus B."/>
            <person name="Baldrian P."/>
            <person name="Stursova M."/>
            <person name="Weitz H."/>
            <person name="Taylor A."/>
            <person name="Grigoriev I.V."/>
            <person name="Nagy L.G."/>
            <person name="Martin F."/>
            <person name="Kauserud H."/>
        </authorList>
    </citation>
    <scope>NUCLEOTIDE SEQUENCE</scope>
    <source>
        <strain evidence="2">9144</strain>
    </source>
</reference>
<name>A0AAD6Y7G9_9AGAR</name>
<feature type="region of interest" description="Disordered" evidence="1">
    <location>
        <begin position="137"/>
        <end position="165"/>
    </location>
</feature>
<evidence type="ECO:0000313" key="2">
    <source>
        <dbReference type="EMBL" id="KAJ7200610.1"/>
    </source>
</evidence>
<gene>
    <name evidence="2" type="ORF">GGX14DRAFT_372060</name>
</gene>
<proteinExistence type="predicted"/>
<dbReference type="AlphaFoldDB" id="A0AAD6Y7G9"/>
<organism evidence="2 3">
    <name type="scientific">Mycena pura</name>
    <dbReference type="NCBI Taxonomy" id="153505"/>
    <lineage>
        <taxon>Eukaryota</taxon>
        <taxon>Fungi</taxon>
        <taxon>Dikarya</taxon>
        <taxon>Basidiomycota</taxon>
        <taxon>Agaricomycotina</taxon>
        <taxon>Agaricomycetes</taxon>
        <taxon>Agaricomycetidae</taxon>
        <taxon>Agaricales</taxon>
        <taxon>Marasmiineae</taxon>
        <taxon>Mycenaceae</taxon>
        <taxon>Mycena</taxon>
    </lineage>
</organism>